<proteinExistence type="predicted"/>
<name>A0A2P4X0A3_9STRA</name>
<keyword evidence="2" id="KW-1185">Reference proteome</keyword>
<evidence type="ECO:0000313" key="1">
    <source>
        <dbReference type="EMBL" id="POM58961.1"/>
    </source>
</evidence>
<dbReference type="Proteomes" id="UP000237271">
    <property type="component" value="Unassembled WGS sequence"/>
</dbReference>
<sequence>MNAKVALVQDIGQQMIFSEFFQLLNCKRNPSSEQIFCMRLGRCVFGLYPGITPHGEEPTTVFWFLPETREFLERNSVWFKQHTPTGLDVVDKEWFVLNQGTLVGAT</sequence>
<comment type="caution">
    <text evidence="1">The sequence shown here is derived from an EMBL/GenBank/DDBJ whole genome shotgun (WGS) entry which is preliminary data.</text>
</comment>
<dbReference type="AlphaFoldDB" id="A0A2P4X0A3"/>
<dbReference type="EMBL" id="NCKW01020124">
    <property type="protein sequence ID" value="POM58961.1"/>
    <property type="molecule type" value="Genomic_DNA"/>
</dbReference>
<protein>
    <submittedName>
        <fullName evidence="1">Uncharacterized protein</fullName>
    </submittedName>
</protein>
<reference evidence="1 2" key="1">
    <citation type="journal article" date="2017" name="Genome Biol. Evol.">
        <title>Phytophthora megakarya and P. palmivora, closely related causal agents of cacao black pod rot, underwent increases in genome sizes and gene numbers by different mechanisms.</title>
        <authorList>
            <person name="Ali S.S."/>
            <person name="Shao J."/>
            <person name="Lary D.J."/>
            <person name="Kronmiller B."/>
            <person name="Shen D."/>
            <person name="Strem M.D."/>
            <person name="Amoako-Attah I."/>
            <person name="Akrofi A.Y."/>
            <person name="Begoude B.A."/>
            <person name="Ten Hoopen G.M."/>
            <person name="Coulibaly K."/>
            <person name="Kebe B.I."/>
            <person name="Melnick R.L."/>
            <person name="Guiltinan M.J."/>
            <person name="Tyler B.M."/>
            <person name="Meinhardt L.W."/>
            <person name="Bailey B.A."/>
        </authorList>
    </citation>
    <scope>NUCLEOTIDE SEQUENCE [LARGE SCALE GENOMIC DNA]</scope>
    <source>
        <strain evidence="2">sbr112.9</strain>
    </source>
</reference>
<evidence type="ECO:0000313" key="2">
    <source>
        <dbReference type="Proteomes" id="UP000237271"/>
    </source>
</evidence>
<gene>
    <name evidence="1" type="ORF">PHPALM_36322</name>
</gene>
<accession>A0A2P4X0A3</accession>
<organism evidence="1 2">
    <name type="scientific">Phytophthora palmivora</name>
    <dbReference type="NCBI Taxonomy" id="4796"/>
    <lineage>
        <taxon>Eukaryota</taxon>
        <taxon>Sar</taxon>
        <taxon>Stramenopiles</taxon>
        <taxon>Oomycota</taxon>
        <taxon>Peronosporomycetes</taxon>
        <taxon>Peronosporales</taxon>
        <taxon>Peronosporaceae</taxon>
        <taxon>Phytophthora</taxon>
    </lineage>
</organism>